<dbReference type="GO" id="GO:0020037">
    <property type="term" value="F:heme binding"/>
    <property type="evidence" value="ECO:0007669"/>
    <property type="project" value="InterPro"/>
</dbReference>
<dbReference type="SUPFAM" id="SSF54909">
    <property type="entry name" value="Dimeric alpha+beta barrel"/>
    <property type="match status" value="1"/>
</dbReference>
<evidence type="ECO:0000313" key="9">
    <source>
        <dbReference type="EMBL" id="KAF5318261.1"/>
    </source>
</evidence>
<dbReference type="GO" id="GO:0005829">
    <property type="term" value="C:cytosol"/>
    <property type="evidence" value="ECO:0007669"/>
    <property type="project" value="TreeGrafter"/>
</dbReference>
<accession>A0A8H5B7V5</accession>
<keyword evidence="3" id="KW-0349">Heme</keyword>
<dbReference type="EMBL" id="JAACJM010000455">
    <property type="protein sequence ID" value="KAF5318261.1"/>
    <property type="molecule type" value="Genomic_DNA"/>
</dbReference>
<dbReference type="InterPro" id="IPR048328">
    <property type="entry name" value="Dyp_perox_C"/>
</dbReference>
<keyword evidence="5" id="KW-0732">Signal</keyword>
<name>A0A8H5B7V5_9AGAR</name>
<dbReference type="InterPro" id="IPR006314">
    <property type="entry name" value="Dyp_peroxidase"/>
</dbReference>
<organism evidence="9 10">
    <name type="scientific">Tetrapyrgos nigripes</name>
    <dbReference type="NCBI Taxonomy" id="182062"/>
    <lineage>
        <taxon>Eukaryota</taxon>
        <taxon>Fungi</taxon>
        <taxon>Dikarya</taxon>
        <taxon>Basidiomycota</taxon>
        <taxon>Agaricomycotina</taxon>
        <taxon>Agaricomycetes</taxon>
        <taxon>Agaricomycetidae</taxon>
        <taxon>Agaricales</taxon>
        <taxon>Marasmiineae</taxon>
        <taxon>Marasmiaceae</taxon>
        <taxon>Tetrapyrgos</taxon>
    </lineage>
</organism>
<keyword evidence="6" id="KW-0560">Oxidoreductase</keyword>
<dbReference type="Pfam" id="PF20628">
    <property type="entry name" value="Dyp_perox_C"/>
    <property type="match status" value="1"/>
</dbReference>
<sequence>MEGAPLALCPWRDDLVIGNDDQQNNDFDYRVPNHTGVISDYHCPFTAHTRKTVPRNLDPYIQQDYLNSSMIVRAGLPYGEEVSDEEKKDSKTKLERGLLFVCYQSNLNQGFIRQQLDFGDNRYFPTISPVVRYHGPDPIIGSDPPVGSGGDIKRVIFDGDQGDMPQSGEHARFRVKDPNTSNTITVSGFAEVKRVARWTHLASHRISSSPRMAANTSLFLPSLPFVCGAPVLKTILRGGLTNSFVYASCFPLITVIRTEVDVDNFE</sequence>
<dbReference type="GO" id="GO:0004601">
    <property type="term" value="F:peroxidase activity"/>
    <property type="evidence" value="ECO:0007669"/>
    <property type="project" value="UniProtKB-KW"/>
</dbReference>
<dbReference type="PROSITE" id="PS51404">
    <property type="entry name" value="DYP_PEROXIDASE"/>
    <property type="match status" value="1"/>
</dbReference>
<protein>
    <recommendedName>
        <fullName evidence="8">Dyp-type peroxidase C-terminal domain-containing protein</fullName>
    </recommendedName>
</protein>
<feature type="domain" description="Dyp-type peroxidase C-terminal" evidence="8">
    <location>
        <begin position="16"/>
        <end position="119"/>
    </location>
</feature>
<evidence type="ECO:0000256" key="4">
    <source>
        <dbReference type="ARBA" id="ARBA00022723"/>
    </source>
</evidence>
<comment type="caution">
    <text evidence="9">The sequence shown here is derived from an EMBL/GenBank/DDBJ whole genome shotgun (WGS) entry which is preliminary data.</text>
</comment>
<evidence type="ECO:0000313" key="10">
    <source>
        <dbReference type="Proteomes" id="UP000559256"/>
    </source>
</evidence>
<dbReference type="PANTHER" id="PTHR30521">
    <property type="entry name" value="DEFERROCHELATASE/PEROXIDASE"/>
    <property type="match status" value="1"/>
</dbReference>
<dbReference type="AlphaFoldDB" id="A0A8H5B7V5"/>
<proteinExistence type="predicted"/>
<dbReference type="InterPro" id="IPR011008">
    <property type="entry name" value="Dimeric_a/b-barrel"/>
</dbReference>
<keyword evidence="10" id="KW-1185">Reference proteome</keyword>
<evidence type="ECO:0000256" key="3">
    <source>
        <dbReference type="ARBA" id="ARBA00022617"/>
    </source>
</evidence>
<keyword evidence="7" id="KW-0408">Iron</keyword>
<comment type="cofactor">
    <cofactor evidence="1">
        <name>heme b</name>
        <dbReference type="ChEBI" id="CHEBI:60344"/>
    </cofactor>
</comment>
<dbReference type="OrthoDB" id="3207336at2759"/>
<keyword evidence="2" id="KW-0575">Peroxidase</keyword>
<dbReference type="PANTHER" id="PTHR30521:SF4">
    <property type="entry name" value="DEFERROCHELATASE"/>
    <property type="match status" value="1"/>
</dbReference>
<evidence type="ECO:0000256" key="2">
    <source>
        <dbReference type="ARBA" id="ARBA00022559"/>
    </source>
</evidence>
<evidence type="ECO:0000256" key="1">
    <source>
        <dbReference type="ARBA" id="ARBA00001970"/>
    </source>
</evidence>
<evidence type="ECO:0000259" key="8">
    <source>
        <dbReference type="Pfam" id="PF20628"/>
    </source>
</evidence>
<dbReference type="GO" id="GO:0046872">
    <property type="term" value="F:metal ion binding"/>
    <property type="evidence" value="ECO:0007669"/>
    <property type="project" value="UniProtKB-KW"/>
</dbReference>
<evidence type="ECO:0000256" key="5">
    <source>
        <dbReference type="ARBA" id="ARBA00022729"/>
    </source>
</evidence>
<dbReference type="Proteomes" id="UP000559256">
    <property type="component" value="Unassembled WGS sequence"/>
</dbReference>
<reference evidence="9 10" key="1">
    <citation type="journal article" date="2020" name="ISME J.">
        <title>Uncovering the hidden diversity of litter-decomposition mechanisms in mushroom-forming fungi.</title>
        <authorList>
            <person name="Floudas D."/>
            <person name="Bentzer J."/>
            <person name="Ahren D."/>
            <person name="Johansson T."/>
            <person name="Persson P."/>
            <person name="Tunlid A."/>
        </authorList>
    </citation>
    <scope>NUCLEOTIDE SEQUENCE [LARGE SCALE GENOMIC DNA]</scope>
    <source>
        <strain evidence="9 10">CBS 291.85</strain>
    </source>
</reference>
<evidence type="ECO:0000256" key="6">
    <source>
        <dbReference type="ARBA" id="ARBA00023002"/>
    </source>
</evidence>
<evidence type="ECO:0000256" key="7">
    <source>
        <dbReference type="ARBA" id="ARBA00023004"/>
    </source>
</evidence>
<keyword evidence="4" id="KW-0479">Metal-binding</keyword>
<gene>
    <name evidence="9" type="ORF">D9758_018705</name>
</gene>